<comment type="function">
    <text evidence="9 10">Fluoride-specific ion channel. Important for reducing fluoride concentration in the cell, thus reducing its toxicity.</text>
</comment>
<evidence type="ECO:0000256" key="1">
    <source>
        <dbReference type="ARBA" id="ARBA00004651"/>
    </source>
</evidence>
<evidence type="ECO:0000256" key="8">
    <source>
        <dbReference type="ARBA" id="ARBA00035585"/>
    </source>
</evidence>
<feature type="transmembrane region" description="Helical" evidence="10">
    <location>
        <begin position="80"/>
        <end position="101"/>
    </location>
</feature>
<evidence type="ECO:0000256" key="7">
    <source>
        <dbReference type="ARBA" id="ARBA00035120"/>
    </source>
</evidence>
<dbReference type="Proteomes" id="UP000664398">
    <property type="component" value="Unassembled WGS sequence"/>
</dbReference>
<keyword evidence="6 10" id="KW-0407">Ion channel</keyword>
<evidence type="ECO:0000313" key="12">
    <source>
        <dbReference type="Proteomes" id="UP000664398"/>
    </source>
</evidence>
<proteinExistence type="inferred from homology"/>
<keyword evidence="10" id="KW-0479">Metal-binding</keyword>
<keyword evidence="10" id="KW-0915">Sodium</keyword>
<dbReference type="GO" id="GO:0046872">
    <property type="term" value="F:metal ion binding"/>
    <property type="evidence" value="ECO:0007669"/>
    <property type="project" value="UniProtKB-KW"/>
</dbReference>
<dbReference type="InterPro" id="IPR003691">
    <property type="entry name" value="FluC"/>
</dbReference>
<evidence type="ECO:0000256" key="6">
    <source>
        <dbReference type="ARBA" id="ARBA00023303"/>
    </source>
</evidence>
<keyword evidence="4 10" id="KW-1133">Transmembrane helix</keyword>
<keyword evidence="10" id="KW-0406">Ion transport</keyword>
<dbReference type="GO" id="GO:0005886">
    <property type="term" value="C:plasma membrane"/>
    <property type="evidence" value="ECO:0007669"/>
    <property type="project" value="UniProtKB-SubCell"/>
</dbReference>
<comment type="subcellular location">
    <subcellularLocation>
        <location evidence="1 10">Cell membrane</location>
        <topology evidence="1 10">Multi-pass membrane protein</topology>
    </subcellularLocation>
</comment>
<name>A0A939LWB7_9MICO</name>
<dbReference type="EMBL" id="JAGDYL010000017">
    <property type="protein sequence ID" value="MBO1805632.1"/>
    <property type="molecule type" value="Genomic_DNA"/>
</dbReference>
<keyword evidence="3 10" id="KW-0812">Transmembrane</keyword>
<comment type="activity regulation">
    <text evidence="10">Na(+) is not transported, but it plays an essential structural role and its presence is essential for fluoride channel function.</text>
</comment>
<feature type="transmembrane region" description="Helical" evidence="10">
    <location>
        <begin position="47"/>
        <end position="68"/>
    </location>
</feature>
<sequence>MSAARRASRVRAARLADAGLVALGGACGTLARYLLDAAIGDRWGIPLGILAINVAGAYLLGLLAEGLAPGGSDRWRATRLLLGTGVLGGFTTYSALAVGSAELLLGGTSGSPVDPGLAVGYGLATIALGGLASWLGILTAQALRRGRPARATRGSAA</sequence>
<feature type="binding site" evidence="10">
    <location>
        <position position="88"/>
    </location>
    <ligand>
        <name>Na(+)</name>
        <dbReference type="ChEBI" id="CHEBI:29101"/>
        <note>structural</note>
    </ligand>
</feature>
<comment type="similarity">
    <text evidence="7 10">Belongs to the fluoride channel Fluc/FEX (TC 1.A.43) family.</text>
</comment>
<gene>
    <name evidence="10" type="primary">fluC</name>
    <name evidence="10" type="synonym">crcB</name>
    <name evidence="11" type="ORF">J4H91_09930</name>
</gene>
<keyword evidence="5 10" id="KW-0472">Membrane</keyword>
<keyword evidence="12" id="KW-1185">Reference proteome</keyword>
<evidence type="ECO:0000256" key="4">
    <source>
        <dbReference type="ARBA" id="ARBA00022989"/>
    </source>
</evidence>
<evidence type="ECO:0000256" key="5">
    <source>
        <dbReference type="ARBA" id="ARBA00023136"/>
    </source>
</evidence>
<dbReference type="GO" id="GO:0140114">
    <property type="term" value="P:cellular detoxification of fluoride"/>
    <property type="evidence" value="ECO:0007669"/>
    <property type="project" value="UniProtKB-UniRule"/>
</dbReference>
<keyword evidence="10" id="KW-0813">Transport</keyword>
<feature type="binding site" evidence="10">
    <location>
        <position position="91"/>
    </location>
    <ligand>
        <name>Na(+)</name>
        <dbReference type="ChEBI" id="CHEBI:29101"/>
        <note>structural</note>
    </ligand>
</feature>
<comment type="caution">
    <text evidence="11">The sequence shown here is derived from an EMBL/GenBank/DDBJ whole genome shotgun (WGS) entry which is preliminary data.</text>
</comment>
<evidence type="ECO:0000256" key="3">
    <source>
        <dbReference type="ARBA" id="ARBA00022692"/>
    </source>
</evidence>
<reference evidence="11" key="1">
    <citation type="submission" date="2021-03" db="EMBL/GenBank/DDBJ databases">
        <title>Leucobacter chromiisoli sp. nov., isolated from chromium-containing soil of chemical plant.</title>
        <authorList>
            <person name="Xu Z."/>
        </authorList>
    </citation>
    <scope>NUCLEOTIDE SEQUENCE</scope>
    <source>
        <strain evidence="11">A2</strain>
    </source>
</reference>
<evidence type="ECO:0000256" key="2">
    <source>
        <dbReference type="ARBA" id="ARBA00022475"/>
    </source>
</evidence>
<evidence type="ECO:0000256" key="10">
    <source>
        <dbReference type="HAMAP-Rule" id="MF_00454"/>
    </source>
</evidence>
<dbReference type="AlphaFoldDB" id="A0A939LWB7"/>
<organism evidence="11 12">
    <name type="scientific">Leucobacter ruminantium</name>
    <dbReference type="NCBI Taxonomy" id="1289170"/>
    <lineage>
        <taxon>Bacteria</taxon>
        <taxon>Bacillati</taxon>
        <taxon>Actinomycetota</taxon>
        <taxon>Actinomycetes</taxon>
        <taxon>Micrococcales</taxon>
        <taxon>Microbacteriaceae</taxon>
        <taxon>Leucobacter</taxon>
    </lineage>
</organism>
<keyword evidence="2 10" id="KW-1003">Cell membrane</keyword>
<feature type="transmembrane region" description="Helical" evidence="10">
    <location>
        <begin position="12"/>
        <end position="35"/>
    </location>
</feature>
<dbReference type="GO" id="GO:0062054">
    <property type="term" value="F:fluoride channel activity"/>
    <property type="evidence" value="ECO:0007669"/>
    <property type="project" value="UniProtKB-UniRule"/>
</dbReference>
<dbReference type="Pfam" id="PF02537">
    <property type="entry name" value="CRCB"/>
    <property type="match status" value="1"/>
</dbReference>
<evidence type="ECO:0000313" key="11">
    <source>
        <dbReference type="EMBL" id="MBO1805632.1"/>
    </source>
</evidence>
<dbReference type="RefSeq" id="WP_208046108.1">
    <property type="nucleotide sequence ID" value="NZ_JAGDYL010000017.1"/>
</dbReference>
<feature type="transmembrane region" description="Helical" evidence="10">
    <location>
        <begin position="121"/>
        <end position="143"/>
    </location>
</feature>
<accession>A0A939LWB7</accession>
<evidence type="ECO:0000256" key="9">
    <source>
        <dbReference type="ARBA" id="ARBA00049940"/>
    </source>
</evidence>
<protein>
    <recommendedName>
        <fullName evidence="10">Fluoride-specific ion channel FluC</fullName>
    </recommendedName>
</protein>
<dbReference type="HAMAP" id="MF_00454">
    <property type="entry name" value="FluC"/>
    <property type="match status" value="1"/>
</dbReference>
<comment type="catalytic activity">
    <reaction evidence="8">
        <text>fluoride(in) = fluoride(out)</text>
        <dbReference type="Rhea" id="RHEA:76159"/>
        <dbReference type="ChEBI" id="CHEBI:17051"/>
    </reaction>
    <physiologicalReaction direction="left-to-right" evidence="8">
        <dbReference type="Rhea" id="RHEA:76160"/>
    </physiologicalReaction>
</comment>